<keyword evidence="2" id="KW-1185">Reference proteome</keyword>
<proteinExistence type="predicted"/>
<evidence type="ECO:0000313" key="1">
    <source>
        <dbReference type="Ensembl" id="ENSCPBP00000018769.1"/>
    </source>
</evidence>
<reference evidence="1" key="1">
    <citation type="submission" date="2025-08" db="UniProtKB">
        <authorList>
            <consortium name="Ensembl"/>
        </authorList>
    </citation>
    <scope>IDENTIFICATION</scope>
</reference>
<protein>
    <submittedName>
        <fullName evidence="1">Uncharacterized protein</fullName>
    </submittedName>
</protein>
<evidence type="ECO:0000313" key="2">
    <source>
        <dbReference type="Proteomes" id="UP000694380"/>
    </source>
</evidence>
<sequence length="150" mass="16177">MEPRRAFITGGFLRELRILDCCTLAVFRYLAPSWVPGRWAGCKAIGSCVLLPDSQCSASTFPCWSHHGLSLPALSLSVASGCSSCHSSAPSRLADPPGSFRRVPALAPWHHWPMSRLPPGRGLCLRLAPELGQELSAASRTGRRLCAPQV</sequence>
<dbReference type="Proteomes" id="UP000694380">
    <property type="component" value="Unplaced"/>
</dbReference>
<name>A0A8C3HIW6_CHRPI</name>
<accession>A0A8C3HIW6</accession>
<dbReference type="Ensembl" id="ENSCPBT00000022143.1">
    <property type="protein sequence ID" value="ENSCPBP00000018769.1"/>
    <property type="gene ID" value="ENSCPBG00000013643.1"/>
</dbReference>
<reference evidence="1" key="2">
    <citation type="submission" date="2025-09" db="UniProtKB">
        <authorList>
            <consortium name="Ensembl"/>
        </authorList>
    </citation>
    <scope>IDENTIFICATION</scope>
</reference>
<dbReference type="AlphaFoldDB" id="A0A8C3HIW6"/>
<organism evidence="1 2">
    <name type="scientific">Chrysemys picta bellii</name>
    <name type="common">Western painted turtle</name>
    <name type="synonym">Emys bellii</name>
    <dbReference type="NCBI Taxonomy" id="8478"/>
    <lineage>
        <taxon>Eukaryota</taxon>
        <taxon>Metazoa</taxon>
        <taxon>Chordata</taxon>
        <taxon>Craniata</taxon>
        <taxon>Vertebrata</taxon>
        <taxon>Euteleostomi</taxon>
        <taxon>Archelosauria</taxon>
        <taxon>Testudinata</taxon>
        <taxon>Testudines</taxon>
        <taxon>Cryptodira</taxon>
        <taxon>Durocryptodira</taxon>
        <taxon>Testudinoidea</taxon>
        <taxon>Emydidae</taxon>
        <taxon>Chrysemys</taxon>
    </lineage>
</organism>